<proteinExistence type="predicted"/>
<dbReference type="InterPro" id="IPR011108">
    <property type="entry name" value="RMMBL"/>
</dbReference>
<dbReference type="PANTHER" id="PTHR11203">
    <property type="entry name" value="CLEAVAGE AND POLYADENYLATION SPECIFICITY FACTOR FAMILY MEMBER"/>
    <property type="match status" value="1"/>
</dbReference>
<feature type="domain" description="Beta-Casp" evidence="3">
    <location>
        <begin position="244"/>
        <end position="378"/>
    </location>
</feature>
<accession>A0ABZ0SEM9</accession>
<dbReference type="CDD" id="cd16295">
    <property type="entry name" value="TTHA0252-CPSF-like_MBL-fold"/>
    <property type="match status" value="1"/>
</dbReference>
<dbReference type="Pfam" id="PF07521">
    <property type="entry name" value="RMMBL"/>
    <property type="match status" value="1"/>
</dbReference>
<dbReference type="InterPro" id="IPR050698">
    <property type="entry name" value="MBL"/>
</dbReference>
<dbReference type="Proteomes" id="UP001432180">
    <property type="component" value="Chromosome"/>
</dbReference>
<dbReference type="GO" id="GO:0016787">
    <property type="term" value="F:hydrolase activity"/>
    <property type="evidence" value="ECO:0007669"/>
    <property type="project" value="UniProtKB-KW"/>
</dbReference>
<evidence type="ECO:0000256" key="1">
    <source>
        <dbReference type="ARBA" id="ARBA00022801"/>
    </source>
</evidence>
<dbReference type="EMBL" id="CP121472">
    <property type="protein sequence ID" value="WPL18567.1"/>
    <property type="molecule type" value="Genomic_DNA"/>
</dbReference>
<evidence type="ECO:0000313" key="5">
    <source>
        <dbReference type="Proteomes" id="UP001432180"/>
    </source>
</evidence>
<dbReference type="Pfam" id="PF00753">
    <property type="entry name" value="Lactamase_B"/>
    <property type="match status" value="1"/>
</dbReference>
<sequence length="467" mass="50604">MRIIHHGAIDGVTGSCHELRLDDGGALLIDCGLFQGAEAGPDGAGADQLEIGFDTAPIRALVLTHIHIDHCGRLPYLLAAGYRGPILCSQPSAELLPLVLEDALEIGVTRNRKLIEQVLAVVRERTIALPYGQWHQVSDRLRLRLQAAGHILGSAYVECDLLGEGGSDDAQRVVFSGDLGAPDTPLLPGPQAPEKADVLVLESTYGDSNHQDRATRAERLRAAIEHALGDGGTVLIPAFSIGRTQELLYELEALFHDLADSNPAWGQLQIVLDSPLAADFTRGYRRLREHWDVEAQARLGAGRHPLAFEQLVTVDNHDAHQRMVNYLAHSRQPAVVIAASGMCAGGRMVNYLKAMLGDPRHDVLFVGYQAAGTPGRDIQRYGPRGGYVILDGERIDIRAQIHTIGGYSAHADQRNLIDFVRGIPKPPREIRLVHGDHGAKAALRLALDQALSNTATQVLIPSAYSKC</sequence>
<dbReference type="Gene3D" id="3.40.50.10890">
    <property type="match status" value="1"/>
</dbReference>
<dbReference type="Gene3D" id="3.60.15.10">
    <property type="entry name" value="Ribonuclease Z/Hydroxyacylglutathione hydrolase-like"/>
    <property type="match status" value="1"/>
</dbReference>
<dbReference type="EC" id="3.1.-.-" evidence="4"/>
<evidence type="ECO:0000259" key="2">
    <source>
        <dbReference type="SMART" id="SM00849"/>
    </source>
</evidence>
<keyword evidence="1 4" id="KW-0378">Hydrolase</keyword>
<organism evidence="4 5">
    <name type="scientific">Thiorhodovibrio winogradskyi</name>
    <dbReference type="NCBI Taxonomy" id="77007"/>
    <lineage>
        <taxon>Bacteria</taxon>
        <taxon>Pseudomonadati</taxon>
        <taxon>Pseudomonadota</taxon>
        <taxon>Gammaproteobacteria</taxon>
        <taxon>Chromatiales</taxon>
        <taxon>Chromatiaceae</taxon>
        <taxon>Thiorhodovibrio</taxon>
    </lineage>
</organism>
<evidence type="ECO:0000259" key="3">
    <source>
        <dbReference type="SMART" id="SM01027"/>
    </source>
</evidence>
<evidence type="ECO:0000313" key="4">
    <source>
        <dbReference type="EMBL" id="WPL18567.1"/>
    </source>
</evidence>
<dbReference type="InterPro" id="IPR022712">
    <property type="entry name" value="Beta_Casp"/>
</dbReference>
<reference evidence="4 5" key="1">
    <citation type="journal article" date="2023" name="Microorganisms">
        <title>Thiorhodovibrio frisius and Trv. litoralis spp. nov., Two Novel Members from a Clade of Fastidious Purple Sulfur Bacteria That Exhibit Unique Red-Shifted Light-Harvesting Capabilities.</title>
        <authorList>
            <person name="Methner A."/>
            <person name="Kuzyk S.B."/>
            <person name="Petersen J."/>
            <person name="Bauer S."/>
            <person name="Brinkmann H."/>
            <person name="Sichau K."/>
            <person name="Wanner G."/>
            <person name="Wolf J."/>
            <person name="Neumann-Schaal M."/>
            <person name="Henke P."/>
            <person name="Tank M."/>
            <person name="Sproer C."/>
            <person name="Bunk B."/>
            <person name="Overmann J."/>
        </authorList>
    </citation>
    <scope>NUCLEOTIDE SEQUENCE [LARGE SCALE GENOMIC DNA]</scope>
    <source>
        <strain evidence="4 5">DSM 6702</strain>
    </source>
</reference>
<dbReference type="RefSeq" id="WP_328984321.1">
    <property type="nucleotide sequence ID" value="NZ_CP121472.1"/>
</dbReference>
<gene>
    <name evidence="4" type="ORF">Thiowin_03641</name>
</gene>
<dbReference type="PANTHER" id="PTHR11203:SF37">
    <property type="entry name" value="INTEGRATOR COMPLEX SUBUNIT 11"/>
    <property type="match status" value="1"/>
</dbReference>
<dbReference type="Pfam" id="PF10996">
    <property type="entry name" value="Beta-Casp"/>
    <property type="match status" value="1"/>
</dbReference>
<feature type="domain" description="Metallo-beta-lactamase" evidence="2">
    <location>
        <begin position="13"/>
        <end position="230"/>
    </location>
</feature>
<dbReference type="SMART" id="SM00849">
    <property type="entry name" value="Lactamase_B"/>
    <property type="match status" value="1"/>
</dbReference>
<protein>
    <submittedName>
        <fullName evidence="4">Ribonuclease</fullName>
        <ecNumber evidence="4">3.1.-.-</ecNumber>
    </submittedName>
</protein>
<dbReference type="SMART" id="SM01027">
    <property type="entry name" value="Beta-Casp"/>
    <property type="match status" value="1"/>
</dbReference>
<dbReference type="SUPFAM" id="SSF56281">
    <property type="entry name" value="Metallo-hydrolase/oxidoreductase"/>
    <property type="match status" value="1"/>
</dbReference>
<dbReference type="InterPro" id="IPR036866">
    <property type="entry name" value="RibonucZ/Hydroxyglut_hydro"/>
</dbReference>
<dbReference type="InterPro" id="IPR001279">
    <property type="entry name" value="Metallo-B-lactamas"/>
</dbReference>
<name>A0ABZ0SEM9_9GAMM</name>
<keyword evidence="5" id="KW-1185">Reference proteome</keyword>